<keyword evidence="10" id="KW-0472">Membrane</keyword>
<gene>
    <name evidence="15" type="ORF">OKIOD_LOCUS12016</name>
</gene>
<evidence type="ECO:0000256" key="5">
    <source>
        <dbReference type="ARBA" id="ARBA00022679"/>
    </source>
</evidence>
<keyword evidence="6" id="KW-0812">Transmembrane</keyword>
<dbReference type="InterPro" id="IPR036028">
    <property type="entry name" value="SH3-like_dom_sf"/>
</dbReference>
<feature type="compositionally biased region" description="Low complexity" evidence="13">
    <location>
        <begin position="471"/>
        <end position="487"/>
    </location>
</feature>
<keyword evidence="12" id="KW-0175">Coiled coil</keyword>
<dbReference type="Gene3D" id="3.40.50.300">
    <property type="entry name" value="P-loop containing nucleotide triphosphate hydrolases"/>
    <property type="match status" value="1"/>
</dbReference>
<dbReference type="InterPro" id="IPR000727">
    <property type="entry name" value="T_SNARE_dom"/>
</dbReference>
<dbReference type="PANTHER" id="PTHR14647:SF87">
    <property type="entry name" value="PUTATIVE-RELATED"/>
    <property type="match status" value="1"/>
</dbReference>
<proteinExistence type="inferred from homology"/>
<keyword evidence="16" id="KW-1185">Reference proteome</keyword>
<evidence type="ECO:0000256" key="1">
    <source>
        <dbReference type="ARBA" id="ARBA00004323"/>
    </source>
</evidence>
<keyword evidence="5" id="KW-0808">Transferase</keyword>
<evidence type="ECO:0000256" key="13">
    <source>
        <dbReference type="SAM" id="MobiDB-lite"/>
    </source>
</evidence>
<name>A0ABN7SXG9_OIKDI</name>
<reference evidence="15 16" key="1">
    <citation type="submission" date="2021-04" db="EMBL/GenBank/DDBJ databases">
        <authorList>
            <person name="Bliznina A."/>
        </authorList>
    </citation>
    <scope>NUCLEOTIDE SEQUENCE [LARGE SCALE GENOMIC DNA]</scope>
</reference>
<dbReference type="InterPro" id="IPR001452">
    <property type="entry name" value="SH3_domain"/>
</dbReference>
<evidence type="ECO:0000256" key="11">
    <source>
        <dbReference type="ARBA" id="ARBA00023180"/>
    </source>
</evidence>
<dbReference type="Pfam" id="PF00018">
    <property type="entry name" value="SH3_1"/>
    <property type="match status" value="1"/>
</dbReference>
<keyword evidence="11" id="KW-0325">Glycoprotein</keyword>
<sequence length="854" mass="96618">MTNESLLEHALPEGRKKLIENHENLKKVANYCEQNYLGAHNKAAALNETKKYTTHSLASVAYQVNTLASDMLMLLKEQEDELMRLTSSIENLSDRVDIHCEKVSRREVGALTYRRNISRIDPIKYPANPERAVKYIRKAINYNELDDIGHGLRTGQPAGIRQAKNASIRNSVGSSGSTGTLTRPGQEQMPQYGTIRPVAAPKIPFAAGGVSQVSVDGQSNRQRTASANSSRYGIPMSDSSLGMGMNQSYEQAVPLPDYSNQVSDQAYDLPPPPDELKFNMDSISQSNSSITNGEDLPAPPANILLETPAADLPPPSFEDEIMAAVNQPPLEPGWIRRTPADPTWAPAQYQEKVSALYDYEAEREDELTFYEAAVCFICIHWYTIQRHGHHTAYKRHRQPKPTLDHEFLVAPRPKRNAQNSKEQTPEDSKLSSTTKKSTTTEKPRPVRATLNIIKKEFAKTTEKPTTKKKASSSTKSTSTESTTTTTTVGKCSPGRPVMFLKTHKTGSTTLANIFLRYAEKYKLLAGLPPTRKWELGGYPAPFKKALVDPVPKTHYDVLAHHARYSDEIPEVMPEDTLFVTSIRDPVDNFESGFGFFRDYPYPQWLGDHPQIHEFLDNPTKYYDKTTPWHFRAKNYMAFDLGLEYENDDESYIKEAVKLTEKRFGLVMITDRFEESAILLKHELCMEIEDVAYLRLKVRKESDRKSMSPEYQDKIKKWNKLDTALYEHFNALLDKKVKAFGKEKMQAEIEELNQKVEELNSKCIERYSQFDAKPWISRIVLKPKAGAICETMARGEVLFSDTLRTAQKKGVATKKKIKVIQPMMEELLELLRKEQVKILGKDAVSFSSGNAGSRQ</sequence>
<evidence type="ECO:0000313" key="15">
    <source>
        <dbReference type="EMBL" id="CAG5107299.1"/>
    </source>
</evidence>
<dbReference type="Proteomes" id="UP001158576">
    <property type="component" value="Chromosome 1"/>
</dbReference>
<feature type="compositionally biased region" description="Basic and acidic residues" evidence="13">
    <location>
        <begin position="453"/>
        <end position="465"/>
    </location>
</feature>
<evidence type="ECO:0000256" key="4">
    <source>
        <dbReference type="ARBA" id="ARBA00022443"/>
    </source>
</evidence>
<organism evidence="15 16">
    <name type="scientific">Oikopleura dioica</name>
    <name type="common">Tunicate</name>
    <dbReference type="NCBI Taxonomy" id="34765"/>
    <lineage>
        <taxon>Eukaryota</taxon>
        <taxon>Metazoa</taxon>
        <taxon>Chordata</taxon>
        <taxon>Tunicata</taxon>
        <taxon>Appendicularia</taxon>
        <taxon>Copelata</taxon>
        <taxon>Oikopleuridae</taxon>
        <taxon>Oikopleura</taxon>
    </lineage>
</organism>
<dbReference type="SUPFAM" id="SSF52540">
    <property type="entry name" value="P-loop containing nucleoside triphosphate hydrolases"/>
    <property type="match status" value="1"/>
</dbReference>
<dbReference type="SUPFAM" id="SSF50044">
    <property type="entry name" value="SH3-domain"/>
    <property type="match status" value="1"/>
</dbReference>
<dbReference type="EMBL" id="OU015566">
    <property type="protein sequence ID" value="CAG5107299.1"/>
    <property type="molecule type" value="Genomic_DNA"/>
</dbReference>
<evidence type="ECO:0000259" key="14">
    <source>
        <dbReference type="PROSITE" id="PS50192"/>
    </source>
</evidence>
<feature type="region of interest" description="Disordered" evidence="13">
    <location>
        <begin position="409"/>
        <end position="489"/>
    </location>
</feature>
<dbReference type="InterPro" id="IPR009729">
    <property type="entry name" value="Gal-3-0_sulfotransfrase"/>
</dbReference>
<feature type="region of interest" description="Disordered" evidence="13">
    <location>
        <begin position="160"/>
        <end position="189"/>
    </location>
</feature>
<feature type="domain" description="T-SNARE coiled-coil homology" evidence="14">
    <location>
        <begin position="44"/>
        <end position="106"/>
    </location>
</feature>
<dbReference type="InterPro" id="IPR027417">
    <property type="entry name" value="P-loop_NTPase"/>
</dbReference>
<keyword evidence="4" id="KW-0728">SH3 domain</keyword>
<feature type="compositionally biased region" description="Low complexity" evidence="13">
    <location>
        <begin position="173"/>
        <end position="182"/>
    </location>
</feature>
<accession>A0ABN7SXG9</accession>
<comment type="subcellular location">
    <subcellularLocation>
        <location evidence="2">Cell projection</location>
        <location evidence="2">Filopodium</location>
    </subcellularLocation>
    <subcellularLocation>
        <location evidence="1">Golgi apparatus membrane</location>
        <topology evidence="1">Single-pass type II membrane protein</topology>
    </subcellularLocation>
</comment>
<evidence type="ECO:0000256" key="3">
    <source>
        <dbReference type="ARBA" id="ARBA00008124"/>
    </source>
</evidence>
<evidence type="ECO:0000256" key="12">
    <source>
        <dbReference type="SAM" id="Coils"/>
    </source>
</evidence>
<evidence type="ECO:0000256" key="8">
    <source>
        <dbReference type="ARBA" id="ARBA00022989"/>
    </source>
</evidence>
<feature type="coiled-coil region" evidence="12">
    <location>
        <begin position="741"/>
        <end position="768"/>
    </location>
</feature>
<dbReference type="Pfam" id="PF07815">
    <property type="entry name" value="Abi_HHR"/>
    <property type="match status" value="1"/>
</dbReference>
<dbReference type="PANTHER" id="PTHR14647">
    <property type="entry name" value="GALACTOSE-3-O-SULFOTRANSFERASE"/>
    <property type="match status" value="1"/>
</dbReference>
<dbReference type="Gene3D" id="6.10.140.1620">
    <property type="match status" value="1"/>
</dbReference>
<keyword evidence="9" id="KW-0333">Golgi apparatus</keyword>
<feature type="region of interest" description="Disordered" evidence="13">
    <location>
        <begin position="213"/>
        <end position="235"/>
    </location>
</feature>
<evidence type="ECO:0000256" key="6">
    <source>
        <dbReference type="ARBA" id="ARBA00022692"/>
    </source>
</evidence>
<dbReference type="PROSITE" id="PS50192">
    <property type="entry name" value="T_SNARE"/>
    <property type="match status" value="1"/>
</dbReference>
<comment type="similarity">
    <text evidence="3">Belongs to the galactose-3-O-sulfotransferase family.</text>
</comment>
<evidence type="ECO:0000313" key="16">
    <source>
        <dbReference type="Proteomes" id="UP001158576"/>
    </source>
</evidence>
<evidence type="ECO:0000256" key="10">
    <source>
        <dbReference type="ARBA" id="ARBA00023136"/>
    </source>
</evidence>
<dbReference type="InterPro" id="IPR012849">
    <property type="entry name" value="Abl-interactor_HHR_dom"/>
</dbReference>
<evidence type="ECO:0000256" key="9">
    <source>
        <dbReference type="ARBA" id="ARBA00023034"/>
    </source>
</evidence>
<keyword evidence="7" id="KW-0735">Signal-anchor</keyword>
<protein>
    <submittedName>
        <fullName evidence="15">Oidioi.mRNA.OKI2018_I69.chr1.g3251.t1.cds</fullName>
    </submittedName>
</protein>
<evidence type="ECO:0000256" key="7">
    <source>
        <dbReference type="ARBA" id="ARBA00022968"/>
    </source>
</evidence>
<keyword evidence="8" id="KW-1133">Transmembrane helix</keyword>
<evidence type="ECO:0000256" key="2">
    <source>
        <dbReference type="ARBA" id="ARBA00004486"/>
    </source>
</evidence>
<dbReference type="Pfam" id="PF06990">
    <property type="entry name" value="Gal-3-0_sulfotr"/>
    <property type="match status" value="1"/>
</dbReference>